<keyword evidence="2" id="KW-1185">Reference proteome</keyword>
<reference evidence="2" key="1">
    <citation type="journal article" date="2011" name="J. Bacteriol.">
        <title>Genome sequences of eight morphologically diverse alphaproteobacteria.</title>
        <authorList>
            <consortium name="US DOE Joint Genome Institute"/>
            <person name="Brown P.J."/>
            <person name="Kysela D.T."/>
            <person name="Buechlein A."/>
            <person name="Hemmerich C."/>
            <person name="Brun Y.V."/>
        </authorList>
    </citation>
    <scope>NUCLEOTIDE SEQUENCE [LARGE SCALE GENOMIC DNA]</scope>
    <source>
        <strain evidence="2">ATCC 15264 / DSM 4735 / LMG 14903 / NBRC 16000 / CB 81</strain>
    </source>
</reference>
<dbReference type="AlphaFoldDB" id="D9QI94"/>
<sequence>MAEIDPQTQITALENALSSGELTVESNGDRVTYRSVADLTSALDYFRSKLATQTAAPGTRSSFGFSAVAFSRD</sequence>
<name>D9QI94_BRESC</name>
<dbReference type="OrthoDB" id="7211095at2"/>
<dbReference type="NCBIfam" id="NF047331">
    <property type="entry name" value="phage_HTJ"/>
    <property type="match status" value="1"/>
</dbReference>
<proteinExistence type="predicted"/>
<evidence type="ECO:0000313" key="2">
    <source>
        <dbReference type="Proteomes" id="UP000002696"/>
    </source>
</evidence>
<dbReference type="EMBL" id="CP002102">
    <property type="protein sequence ID" value="ADK99396.1"/>
    <property type="molecule type" value="Genomic_DNA"/>
</dbReference>
<dbReference type="BioCyc" id="BSUB633149:G1GM8-83-MONOMER"/>
<dbReference type="HOGENOM" id="CLU_200209_1_0_5"/>
<dbReference type="Proteomes" id="UP000002696">
    <property type="component" value="Chromosome"/>
</dbReference>
<evidence type="ECO:0000313" key="1">
    <source>
        <dbReference type="EMBL" id="ADK99396.1"/>
    </source>
</evidence>
<dbReference type="STRING" id="633149.Bresu_0082"/>
<dbReference type="RefSeq" id="WP_013267501.1">
    <property type="nucleotide sequence ID" value="NC_014375.1"/>
</dbReference>
<accession>D9QI94</accession>
<dbReference type="KEGG" id="bsb:Bresu_0082"/>
<gene>
    <name evidence="1" type="ordered locus">Bresu_0082</name>
</gene>
<protein>
    <submittedName>
        <fullName evidence="1">Uncharacterized protein</fullName>
    </submittedName>
</protein>
<dbReference type="InParanoid" id="D9QI94"/>
<organism evidence="1 2">
    <name type="scientific">Brevundimonas subvibrioides (strain ATCC 15264 / DSM 4735 / LMG 14903 / NBRC 16000 / CB 81)</name>
    <name type="common">Caulobacter subvibrioides</name>
    <dbReference type="NCBI Taxonomy" id="633149"/>
    <lineage>
        <taxon>Bacteria</taxon>
        <taxon>Pseudomonadati</taxon>
        <taxon>Pseudomonadota</taxon>
        <taxon>Alphaproteobacteria</taxon>
        <taxon>Caulobacterales</taxon>
        <taxon>Caulobacteraceae</taxon>
        <taxon>Brevundimonas</taxon>
    </lineage>
</organism>